<sequence length="175" mass="20738">MRFLRIFWILIVGLFLFSGCFQKYEIDGFKSAENKFHWGSVGGKLKGKMEMRNNTAVRRSPYELLIWFSSETPIEGIVQILGLKLTYAKSKKNIFNKDNIPEKRIKKYTRIIKKPAEKHINDYTAYFSFKNINMEYSDVILQINFILKQGEKSTKYNAEIYFEKDYKKFKIIKGV</sequence>
<dbReference type="PROSITE" id="PS51257">
    <property type="entry name" value="PROKAR_LIPOPROTEIN"/>
    <property type="match status" value="1"/>
</dbReference>
<dbReference type="AlphaFoldDB" id="A0A484HKS1"/>
<organism evidence="1">
    <name type="scientific">uncultured Desulfobacteraceae bacterium</name>
    <dbReference type="NCBI Taxonomy" id="218296"/>
    <lineage>
        <taxon>Bacteria</taxon>
        <taxon>Pseudomonadati</taxon>
        <taxon>Thermodesulfobacteriota</taxon>
        <taxon>Desulfobacteria</taxon>
        <taxon>Desulfobacterales</taxon>
        <taxon>Desulfobacteraceae</taxon>
        <taxon>environmental samples</taxon>
    </lineage>
</organism>
<name>A0A484HKS1_9BACT</name>
<accession>A0A484HKS1</accession>
<evidence type="ECO:0008006" key="2">
    <source>
        <dbReference type="Google" id="ProtNLM"/>
    </source>
</evidence>
<dbReference type="EMBL" id="CAACVI010000023">
    <property type="protein sequence ID" value="VEN74186.1"/>
    <property type="molecule type" value="Genomic_DNA"/>
</dbReference>
<gene>
    <name evidence="1" type="ORF">EPICR_30119</name>
</gene>
<protein>
    <recommendedName>
        <fullName evidence="2">Lipoprotein</fullName>
    </recommendedName>
</protein>
<reference evidence="1" key="1">
    <citation type="submission" date="2019-01" db="EMBL/GenBank/DDBJ databases">
        <authorList>
            <consortium name="Genoscope - CEA"/>
            <person name="William W."/>
        </authorList>
    </citation>
    <scope>NUCLEOTIDE SEQUENCE</scope>
    <source>
        <strain evidence="1">CR-1</strain>
    </source>
</reference>
<proteinExistence type="predicted"/>
<evidence type="ECO:0000313" key="1">
    <source>
        <dbReference type="EMBL" id="VEN74186.1"/>
    </source>
</evidence>